<evidence type="ECO:0000256" key="2">
    <source>
        <dbReference type="ARBA" id="ARBA00023125"/>
    </source>
</evidence>
<evidence type="ECO:0000313" key="5">
    <source>
        <dbReference type="EMBL" id="SEO16210.1"/>
    </source>
</evidence>
<dbReference type="SMART" id="SM00421">
    <property type="entry name" value="HTH_LUXR"/>
    <property type="match status" value="1"/>
</dbReference>
<dbReference type="CDD" id="cd06170">
    <property type="entry name" value="LuxR_C_like"/>
    <property type="match status" value="1"/>
</dbReference>
<reference evidence="5 6" key="1">
    <citation type="submission" date="2016-10" db="EMBL/GenBank/DDBJ databases">
        <authorList>
            <person name="de Groot N.N."/>
        </authorList>
    </citation>
    <scope>NUCLEOTIDE SEQUENCE [LARGE SCALE GENOMIC DNA]</scope>
    <source>
        <strain evidence="5 6">CGMCC 1.10434</strain>
    </source>
</reference>
<dbReference type="OrthoDB" id="2814434at2"/>
<dbReference type="Pfam" id="PF00196">
    <property type="entry name" value="GerE"/>
    <property type="match status" value="1"/>
</dbReference>
<dbReference type="InterPro" id="IPR000792">
    <property type="entry name" value="Tscrpt_reg_LuxR_C"/>
</dbReference>
<sequence>MELLFIKKSSLLRDGIIELLKRQFVDSRITCCDEKDEHMLIHLGEKSDLIIIDIHTPVSVEPLARHLSSLNKKVIAWVEDINAPCTTSLFAIGLNGYLYYDIDERTLTKAINFVLEGKRFVSPVLASCLVELYARSQSKQLQPPIGVLSKREWEVLQLLVKGYSNVRIANELFLSDKTVKNYVSSILNKLEVPDRTNAVLKALKEQWIYL</sequence>
<dbReference type="InterPro" id="IPR036388">
    <property type="entry name" value="WH-like_DNA-bd_sf"/>
</dbReference>
<keyword evidence="2" id="KW-0238">DNA-binding</keyword>
<evidence type="ECO:0000256" key="3">
    <source>
        <dbReference type="ARBA" id="ARBA00023163"/>
    </source>
</evidence>
<gene>
    <name evidence="5" type="ORF">SAMN04488134_104141</name>
</gene>
<dbReference type="PRINTS" id="PR00038">
    <property type="entry name" value="HTHLUXR"/>
</dbReference>
<dbReference type="Gene3D" id="1.10.10.10">
    <property type="entry name" value="Winged helix-like DNA-binding domain superfamily/Winged helix DNA-binding domain"/>
    <property type="match status" value="1"/>
</dbReference>
<dbReference type="PROSITE" id="PS50043">
    <property type="entry name" value="HTH_LUXR_2"/>
    <property type="match status" value="1"/>
</dbReference>
<evidence type="ECO:0000259" key="4">
    <source>
        <dbReference type="PROSITE" id="PS50043"/>
    </source>
</evidence>
<feature type="domain" description="HTH luxR-type" evidence="4">
    <location>
        <begin position="141"/>
        <end position="206"/>
    </location>
</feature>
<dbReference type="GO" id="GO:0006355">
    <property type="term" value="P:regulation of DNA-templated transcription"/>
    <property type="evidence" value="ECO:0007669"/>
    <property type="project" value="InterPro"/>
</dbReference>
<dbReference type="Gene3D" id="3.40.50.2300">
    <property type="match status" value="1"/>
</dbReference>
<dbReference type="RefSeq" id="WP_091496728.1">
    <property type="nucleotide sequence ID" value="NZ_FODJ01000004.1"/>
</dbReference>
<dbReference type="InterPro" id="IPR011006">
    <property type="entry name" value="CheY-like_superfamily"/>
</dbReference>
<protein>
    <submittedName>
        <fullName evidence="5">Two-component system, NarL family, response regulator DegU</fullName>
    </submittedName>
</protein>
<dbReference type="InterPro" id="IPR039420">
    <property type="entry name" value="WalR-like"/>
</dbReference>
<dbReference type="SUPFAM" id="SSF52172">
    <property type="entry name" value="CheY-like"/>
    <property type="match status" value="1"/>
</dbReference>
<name>A0A1H8MFY9_9BACI</name>
<dbReference type="EMBL" id="FODJ01000004">
    <property type="protein sequence ID" value="SEO16210.1"/>
    <property type="molecule type" value="Genomic_DNA"/>
</dbReference>
<dbReference type="STRING" id="872970.SAMN04488134_104141"/>
<dbReference type="Proteomes" id="UP000199300">
    <property type="component" value="Unassembled WGS sequence"/>
</dbReference>
<keyword evidence="6" id="KW-1185">Reference proteome</keyword>
<dbReference type="InterPro" id="IPR016032">
    <property type="entry name" value="Sig_transdc_resp-reg_C-effctor"/>
</dbReference>
<dbReference type="SUPFAM" id="SSF46894">
    <property type="entry name" value="C-terminal effector domain of the bipartite response regulators"/>
    <property type="match status" value="1"/>
</dbReference>
<proteinExistence type="predicted"/>
<dbReference type="AlphaFoldDB" id="A0A1H8MFY9"/>
<accession>A0A1H8MFY9</accession>
<organism evidence="5 6">
    <name type="scientific">Amphibacillus marinus</name>
    <dbReference type="NCBI Taxonomy" id="872970"/>
    <lineage>
        <taxon>Bacteria</taxon>
        <taxon>Bacillati</taxon>
        <taxon>Bacillota</taxon>
        <taxon>Bacilli</taxon>
        <taxon>Bacillales</taxon>
        <taxon>Bacillaceae</taxon>
        <taxon>Amphibacillus</taxon>
    </lineage>
</organism>
<dbReference type="GO" id="GO:0003677">
    <property type="term" value="F:DNA binding"/>
    <property type="evidence" value="ECO:0007669"/>
    <property type="project" value="UniProtKB-KW"/>
</dbReference>
<evidence type="ECO:0000256" key="1">
    <source>
        <dbReference type="ARBA" id="ARBA00023015"/>
    </source>
</evidence>
<keyword evidence="3" id="KW-0804">Transcription</keyword>
<keyword evidence="1" id="KW-0805">Transcription regulation</keyword>
<dbReference type="PANTHER" id="PTHR43214">
    <property type="entry name" value="TWO-COMPONENT RESPONSE REGULATOR"/>
    <property type="match status" value="1"/>
</dbReference>
<evidence type="ECO:0000313" key="6">
    <source>
        <dbReference type="Proteomes" id="UP000199300"/>
    </source>
</evidence>
<dbReference type="PROSITE" id="PS00622">
    <property type="entry name" value="HTH_LUXR_1"/>
    <property type="match status" value="1"/>
</dbReference>